<dbReference type="SUPFAM" id="SSF56112">
    <property type="entry name" value="Protein kinase-like (PK-like)"/>
    <property type="match status" value="1"/>
</dbReference>
<dbReference type="Pfam" id="PF00069">
    <property type="entry name" value="Pkinase"/>
    <property type="match status" value="2"/>
</dbReference>
<comment type="caution">
    <text evidence="9">The sequence shown here is derived from an EMBL/GenBank/DDBJ whole genome shotgun (WGS) entry which is preliminary data.</text>
</comment>
<dbReference type="PROSITE" id="PS00107">
    <property type="entry name" value="PROTEIN_KINASE_ATP"/>
    <property type="match status" value="1"/>
</dbReference>
<evidence type="ECO:0000256" key="2">
    <source>
        <dbReference type="ARBA" id="ARBA00022741"/>
    </source>
</evidence>
<dbReference type="EMBL" id="JALJOR010000009">
    <property type="protein sequence ID" value="KAK9811255.1"/>
    <property type="molecule type" value="Genomic_DNA"/>
</dbReference>
<evidence type="ECO:0000313" key="10">
    <source>
        <dbReference type="Proteomes" id="UP001489004"/>
    </source>
</evidence>
<protein>
    <recommendedName>
        <fullName evidence="8">Protein kinase domain-containing protein</fullName>
    </recommendedName>
</protein>
<evidence type="ECO:0000256" key="5">
    <source>
        <dbReference type="PROSITE-ProRule" id="PRU10141"/>
    </source>
</evidence>
<accession>A0AAW1PN89</accession>
<dbReference type="PROSITE" id="PS50011">
    <property type="entry name" value="PROTEIN_KINASE_DOM"/>
    <property type="match status" value="1"/>
</dbReference>
<evidence type="ECO:0000256" key="3">
    <source>
        <dbReference type="ARBA" id="ARBA00022777"/>
    </source>
</evidence>
<dbReference type="PANTHER" id="PTHR24055">
    <property type="entry name" value="MITOGEN-ACTIVATED PROTEIN KINASE"/>
    <property type="match status" value="1"/>
</dbReference>
<dbReference type="PROSITE" id="PS00108">
    <property type="entry name" value="PROTEIN_KINASE_ST"/>
    <property type="match status" value="1"/>
</dbReference>
<sequence length="729" mass="80018">MGDRNGLTRGSTPGTFFVDGRTWKVGERYDLQKLLGSGSFSSVCLAVDTVTDEQVAIKKIPDVLSSPEQARRTLREICIMRRLSHPFIIGFRDAFVRPAANGPCRYVGGQLIPKSIDVYIIMEFADGGDIFNYRGQMAAEETKLLMWQMTHALKYLHSNDVWHRDLKSANVLLTREQGHRIVKIADFGSARSAKQEGYHWAEQDPPTPTHASLTGPATLHSMQSDNLQKQVRRSVAGAPPLHSRRSQSEVPHVSSFERCSDMLVQKSDLYVQVGSDMSHRGSGLRTPLTRMVATPCYRAPEVVMSRGGYGSAIDMWSLGCIFGELLQRIARVGSATTPHLQVAPLFAIHGMPKTPDLGETFRDQRAPGNSTTRKELQALFDVVGTPAWADVDNVQSPEWRHYLQKLPGKAPSLYRRLGVAGEVTVHLLSRLLAFDPARRISAEEALAHEYFAEFESPADSGAAASSQAGDVHDMQVDGLKRARSASDGDTISDLKSELAAAEEQAAKRAKNAQALEQRLASVAIGNGSQGAQDGNENVTMVDADQQQQLQHHYYEEADATRALAMLEEEMADISTSDGETAELDTIRRLLERECAQVLAPQPSVRGVRLDTARGWSATGESGSPRGSAAVLKHWAADIGLLEDRAGPGTHARNEADYGRERLAFVADARKARLDPAEHLTPNRHWEWTEDSGLGPPAGPTWGVTRLPPGIDPLTTDPKVLESIRRQQLR</sequence>
<feature type="compositionally biased region" description="Polar residues" evidence="7">
    <location>
        <begin position="220"/>
        <end position="229"/>
    </location>
</feature>
<evidence type="ECO:0000256" key="4">
    <source>
        <dbReference type="ARBA" id="ARBA00022840"/>
    </source>
</evidence>
<dbReference type="Gene3D" id="3.30.200.20">
    <property type="entry name" value="Phosphorylase Kinase, domain 1"/>
    <property type="match status" value="1"/>
</dbReference>
<keyword evidence="10" id="KW-1185">Reference proteome</keyword>
<keyword evidence="2 5" id="KW-0547">Nucleotide-binding</keyword>
<dbReference type="SMART" id="SM00220">
    <property type="entry name" value="S_TKc"/>
    <property type="match status" value="1"/>
</dbReference>
<feature type="coiled-coil region" evidence="6">
    <location>
        <begin position="491"/>
        <end position="518"/>
    </location>
</feature>
<evidence type="ECO:0000256" key="7">
    <source>
        <dbReference type="SAM" id="MobiDB-lite"/>
    </source>
</evidence>
<keyword evidence="6" id="KW-0175">Coiled coil</keyword>
<feature type="region of interest" description="Disordered" evidence="7">
    <location>
        <begin position="195"/>
        <end position="253"/>
    </location>
</feature>
<dbReference type="AlphaFoldDB" id="A0AAW1PN89"/>
<keyword evidence="1" id="KW-0808">Transferase</keyword>
<dbReference type="InterPro" id="IPR011009">
    <property type="entry name" value="Kinase-like_dom_sf"/>
</dbReference>
<dbReference type="GO" id="GO:0005524">
    <property type="term" value="F:ATP binding"/>
    <property type="evidence" value="ECO:0007669"/>
    <property type="project" value="UniProtKB-UniRule"/>
</dbReference>
<feature type="binding site" evidence="5">
    <location>
        <position position="59"/>
    </location>
    <ligand>
        <name>ATP</name>
        <dbReference type="ChEBI" id="CHEBI:30616"/>
    </ligand>
</feature>
<evidence type="ECO:0000259" key="8">
    <source>
        <dbReference type="PROSITE" id="PS50011"/>
    </source>
</evidence>
<name>A0AAW1PN89_9CHLO</name>
<feature type="domain" description="Protein kinase" evidence="8">
    <location>
        <begin position="29"/>
        <end position="451"/>
    </location>
</feature>
<dbReference type="Gene3D" id="1.10.510.10">
    <property type="entry name" value="Transferase(Phosphotransferase) domain 1"/>
    <property type="match status" value="1"/>
</dbReference>
<keyword evidence="3" id="KW-0418">Kinase</keyword>
<proteinExistence type="predicted"/>
<organism evidence="9 10">
    <name type="scientific">[Myrmecia] bisecta</name>
    <dbReference type="NCBI Taxonomy" id="41462"/>
    <lineage>
        <taxon>Eukaryota</taxon>
        <taxon>Viridiplantae</taxon>
        <taxon>Chlorophyta</taxon>
        <taxon>core chlorophytes</taxon>
        <taxon>Trebouxiophyceae</taxon>
        <taxon>Trebouxiales</taxon>
        <taxon>Trebouxiaceae</taxon>
        <taxon>Myrmecia</taxon>
    </lineage>
</organism>
<dbReference type="GO" id="GO:0004672">
    <property type="term" value="F:protein kinase activity"/>
    <property type="evidence" value="ECO:0007669"/>
    <property type="project" value="InterPro"/>
</dbReference>
<dbReference type="Proteomes" id="UP001489004">
    <property type="component" value="Unassembled WGS sequence"/>
</dbReference>
<gene>
    <name evidence="9" type="ORF">WJX72_000671</name>
</gene>
<dbReference type="InterPro" id="IPR008271">
    <property type="entry name" value="Ser/Thr_kinase_AS"/>
</dbReference>
<keyword evidence="4 5" id="KW-0067">ATP-binding</keyword>
<dbReference type="InterPro" id="IPR050117">
    <property type="entry name" value="MAPK"/>
</dbReference>
<evidence type="ECO:0000313" key="9">
    <source>
        <dbReference type="EMBL" id="KAK9811255.1"/>
    </source>
</evidence>
<evidence type="ECO:0000256" key="6">
    <source>
        <dbReference type="SAM" id="Coils"/>
    </source>
</evidence>
<dbReference type="InterPro" id="IPR017441">
    <property type="entry name" value="Protein_kinase_ATP_BS"/>
</dbReference>
<reference evidence="9 10" key="1">
    <citation type="journal article" date="2024" name="Nat. Commun.">
        <title>Phylogenomics reveals the evolutionary origins of lichenization in chlorophyte algae.</title>
        <authorList>
            <person name="Puginier C."/>
            <person name="Libourel C."/>
            <person name="Otte J."/>
            <person name="Skaloud P."/>
            <person name="Haon M."/>
            <person name="Grisel S."/>
            <person name="Petersen M."/>
            <person name="Berrin J.G."/>
            <person name="Delaux P.M."/>
            <person name="Dal Grande F."/>
            <person name="Keller J."/>
        </authorList>
    </citation>
    <scope>NUCLEOTIDE SEQUENCE [LARGE SCALE GENOMIC DNA]</scope>
    <source>
        <strain evidence="9 10">SAG 2043</strain>
    </source>
</reference>
<dbReference type="InterPro" id="IPR000719">
    <property type="entry name" value="Prot_kinase_dom"/>
</dbReference>
<evidence type="ECO:0000256" key="1">
    <source>
        <dbReference type="ARBA" id="ARBA00022679"/>
    </source>
</evidence>